<dbReference type="EMBL" id="CAUJNA010003422">
    <property type="protein sequence ID" value="CAJ1401599.1"/>
    <property type="molecule type" value="Genomic_DNA"/>
</dbReference>
<dbReference type="InterPro" id="IPR017853">
    <property type="entry name" value="GH"/>
</dbReference>
<comment type="similarity">
    <text evidence="1 4">Belongs to the glycosyl hydrolase 1 family.</text>
</comment>
<evidence type="ECO:0000256" key="4">
    <source>
        <dbReference type="RuleBase" id="RU003690"/>
    </source>
</evidence>
<dbReference type="PROSITE" id="PS00653">
    <property type="entry name" value="GLYCOSYL_HYDROL_F1_2"/>
    <property type="match status" value="1"/>
</dbReference>
<organism evidence="5 6">
    <name type="scientific">Effrenium voratum</name>
    <dbReference type="NCBI Taxonomy" id="2562239"/>
    <lineage>
        <taxon>Eukaryota</taxon>
        <taxon>Sar</taxon>
        <taxon>Alveolata</taxon>
        <taxon>Dinophyceae</taxon>
        <taxon>Suessiales</taxon>
        <taxon>Symbiodiniaceae</taxon>
        <taxon>Effrenium</taxon>
    </lineage>
</organism>
<accession>A0AA36ND03</accession>
<protein>
    <recommendedName>
        <fullName evidence="7">Beta-glucosidase</fullName>
    </recommendedName>
</protein>
<evidence type="ECO:0000313" key="5">
    <source>
        <dbReference type="EMBL" id="CAJ1401599.1"/>
    </source>
</evidence>
<dbReference type="InterPro" id="IPR001360">
    <property type="entry name" value="Glyco_hydro_1"/>
</dbReference>
<evidence type="ECO:0008006" key="7">
    <source>
        <dbReference type="Google" id="ProtNLM"/>
    </source>
</evidence>
<keyword evidence="3" id="KW-0326">Glycosidase</keyword>
<sequence length="383" mass="44252">MAAVVLGRAPHEAPKAVGSQIAYSERELSEDEVKENLIRKAFGGSDFLWSVATSAYQVEGAWNEGGRSPSIWDTFTHQYRAYKGSNADVACDHYHRYKEDLALITEYGFKSYRFSISWTRVMPLVNGTMRANPEGVKFYKNVLAELKQRGIVAMVTMFHWDLPEGLDWRNANVVDHFLRYVDFLWTTFPEVNSWITFNEPFTFCFMGYKLGLHAPGVQSQHEHLKCGHNVLRAHAFAMQLFRRQYFRAGLKVGIVLNYDFPFPKDPKNPHDVDSVEVDAQKRIGWFADPLYKGDYPQVLKDMNGENLPSFTLEEKQLLREAVNPVYSFYGLNSYGGRYMEAFHNDSMLPRESFYKDGQMIGQPFIKAWFYKVPEERYFCTCAG</sequence>
<dbReference type="PANTHER" id="PTHR10353">
    <property type="entry name" value="GLYCOSYL HYDROLASE"/>
    <property type="match status" value="1"/>
</dbReference>
<evidence type="ECO:0000256" key="3">
    <source>
        <dbReference type="ARBA" id="ARBA00023295"/>
    </source>
</evidence>
<evidence type="ECO:0000313" key="6">
    <source>
        <dbReference type="Proteomes" id="UP001178507"/>
    </source>
</evidence>
<comment type="caution">
    <text evidence="5">The sequence shown here is derived from an EMBL/GenBank/DDBJ whole genome shotgun (WGS) entry which is preliminary data.</text>
</comment>
<evidence type="ECO:0000256" key="1">
    <source>
        <dbReference type="ARBA" id="ARBA00010838"/>
    </source>
</evidence>
<name>A0AA36ND03_9DINO</name>
<dbReference type="SUPFAM" id="SSF51445">
    <property type="entry name" value="(Trans)glycosidases"/>
    <property type="match status" value="1"/>
</dbReference>
<keyword evidence="6" id="KW-1185">Reference proteome</keyword>
<gene>
    <name evidence="5" type="ORF">EVOR1521_LOCUS24714</name>
</gene>
<proteinExistence type="inferred from homology"/>
<dbReference type="InterPro" id="IPR033132">
    <property type="entry name" value="GH_1_N_CS"/>
</dbReference>
<dbReference type="GO" id="GO:0008422">
    <property type="term" value="F:beta-glucosidase activity"/>
    <property type="evidence" value="ECO:0007669"/>
    <property type="project" value="TreeGrafter"/>
</dbReference>
<reference evidence="5" key="1">
    <citation type="submission" date="2023-08" db="EMBL/GenBank/DDBJ databases">
        <authorList>
            <person name="Chen Y."/>
            <person name="Shah S."/>
            <person name="Dougan E. K."/>
            <person name="Thang M."/>
            <person name="Chan C."/>
        </authorList>
    </citation>
    <scope>NUCLEOTIDE SEQUENCE</scope>
</reference>
<dbReference type="GO" id="GO:0005975">
    <property type="term" value="P:carbohydrate metabolic process"/>
    <property type="evidence" value="ECO:0007669"/>
    <property type="project" value="InterPro"/>
</dbReference>
<dbReference type="AlphaFoldDB" id="A0AA36ND03"/>
<dbReference type="Proteomes" id="UP001178507">
    <property type="component" value="Unassembled WGS sequence"/>
</dbReference>
<dbReference type="Gene3D" id="3.20.20.80">
    <property type="entry name" value="Glycosidases"/>
    <property type="match status" value="1"/>
</dbReference>
<dbReference type="PANTHER" id="PTHR10353:SF36">
    <property type="entry name" value="LP05116P"/>
    <property type="match status" value="1"/>
</dbReference>
<evidence type="ECO:0000256" key="2">
    <source>
        <dbReference type="ARBA" id="ARBA00022801"/>
    </source>
</evidence>
<dbReference type="Pfam" id="PF00232">
    <property type="entry name" value="Glyco_hydro_1"/>
    <property type="match status" value="1"/>
</dbReference>
<keyword evidence="2" id="KW-0378">Hydrolase</keyword>